<keyword evidence="2" id="KW-1185">Reference proteome</keyword>
<accession>A0ABW8WRP0</accession>
<sequence>METINLLIFNYIIEARWAQRIIIGVERGCVRSSPLLAVGME</sequence>
<reference evidence="1 2" key="1">
    <citation type="submission" date="2024-07" db="EMBL/GenBank/DDBJ databases">
        <authorList>
            <person name="Tripathy S."/>
        </authorList>
    </citation>
    <scope>NUCLEOTIDE SEQUENCE [LARGE SCALE GENOMIC DNA]</scope>
    <source>
        <strain evidence="1 2">VB-61278_2</strain>
    </source>
</reference>
<dbReference type="RefSeq" id="WP_272899727.1">
    <property type="nucleotide sequence ID" value="NZ_JBFQGM010000009.1"/>
</dbReference>
<evidence type="ECO:0000313" key="1">
    <source>
        <dbReference type="EMBL" id="MFL9463554.1"/>
    </source>
</evidence>
<name>A0ABW8WRP0_9CYAN</name>
<protein>
    <submittedName>
        <fullName evidence="1">Uncharacterized protein</fullName>
    </submittedName>
</protein>
<dbReference type="Proteomes" id="UP001628874">
    <property type="component" value="Unassembled WGS sequence"/>
</dbReference>
<gene>
    <name evidence="1" type="ORF">AB0759_23365</name>
</gene>
<proteinExistence type="predicted"/>
<evidence type="ECO:0000313" key="2">
    <source>
        <dbReference type="Proteomes" id="UP001628874"/>
    </source>
</evidence>
<organism evidence="1 2">
    <name type="scientific">Scytonema tolypothrichoides VB-61278_2</name>
    <dbReference type="NCBI Taxonomy" id="3232314"/>
    <lineage>
        <taxon>Bacteria</taxon>
        <taxon>Bacillati</taxon>
        <taxon>Cyanobacteriota</taxon>
        <taxon>Cyanophyceae</taxon>
        <taxon>Nostocales</taxon>
        <taxon>Scytonemataceae</taxon>
        <taxon>Scytonema</taxon>
    </lineage>
</organism>
<comment type="caution">
    <text evidence="1">The sequence shown here is derived from an EMBL/GenBank/DDBJ whole genome shotgun (WGS) entry which is preliminary data.</text>
</comment>
<dbReference type="EMBL" id="JBFQGM010000009">
    <property type="protein sequence ID" value="MFL9463554.1"/>
    <property type="molecule type" value="Genomic_DNA"/>
</dbReference>